<evidence type="ECO:0000256" key="9">
    <source>
        <dbReference type="ARBA" id="ARBA00022777"/>
    </source>
</evidence>
<comment type="function">
    <text evidence="1">Catalyzes the phosphorylation of riboflavin to FMN followed by the adenylation of FMN to FAD.</text>
</comment>
<evidence type="ECO:0000313" key="17">
    <source>
        <dbReference type="EMBL" id="QFQ12960.1"/>
    </source>
</evidence>
<dbReference type="GO" id="GO:0005524">
    <property type="term" value="F:ATP binding"/>
    <property type="evidence" value="ECO:0007669"/>
    <property type="project" value="UniProtKB-UniRule"/>
</dbReference>
<dbReference type="Gene3D" id="2.40.30.30">
    <property type="entry name" value="Riboflavin kinase-like"/>
    <property type="match status" value="1"/>
</dbReference>
<dbReference type="UniPathway" id="UPA00276">
    <property type="reaction ID" value="UER00406"/>
</dbReference>
<keyword evidence="4 15" id="KW-0285">Flavoprotein</keyword>
<dbReference type="AlphaFoldDB" id="A0A5P8E7U4"/>
<proteinExistence type="inferred from homology"/>
<keyword evidence="10 15" id="KW-0274">FAD</keyword>
<evidence type="ECO:0000259" key="16">
    <source>
        <dbReference type="SMART" id="SM00904"/>
    </source>
</evidence>
<organism evidence="17 18">
    <name type="scientific">Pseudoprevotella muciniphila</name>
    <dbReference type="NCBI Taxonomy" id="2133944"/>
    <lineage>
        <taxon>Bacteria</taxon>
        <taxon>Pseudomonadati</taxon>
        <taxon>Bacteroidota</taxon>
        <taxon>Bacteroidia</taxon>
        <taxon>Bacteroidales</taxon>
        <taxon>Prevotellaceae</taxon>
        <taxon>Pseudoprevotella</taxon>
    </lineage>
</organism>
<dbReference type="EMBL" id="CP033459">
    <property type="protein sequence ID" value="QFQ12960.1"/>
    <property type="molecule type" value="Genomic_DNA"/>
</dbReference>
<keyword evidence="12" id="KW-0511">Multifunctional enzyme</keyword>
<dbReference type="Pfam" id="PF06574">
    <property type="entry name" value="FAD_syn"/>
    <property type="match status" value="1"/>
</dbReference>
<keyword evidence="7 15" id="KW-0548">Nucleotidyltransferase</keyword>
<keyword evidence="8 15" id="KW-0547">Nucleotide-binding</keyword>
<evidence type="ECO:0000256" key="1">
    <source>
        <dbReference type="ARBA" id="ARBA00002121"/>
    </source>
</evidence>
<dbReference type="Gene3D" id="3.40.50.620">
    <property type="entry name" value="HUPs"/>
    <property type="match status" value="1"/>
</dbReference>
<evidence type="ECO:0000256" key="2">
    <source>
        <dbReference type="ARBA" id="ARBA00004726"/>
    </source>
</evidence>
<evidence type="ECO:0000256" key="7">
    <source>
        <dbReference type="ARBA" id="ARBA00022695"/>
    </source>
</evidence>
<evidence type="ECO:0000256" key="8">
    <source>
        <dbReference type="ARBA" id="ARBA00022741"/>
    </source>
</evidence>
<keyword evidence="18" id="KW-1185">Reference proteome</keyword>
<keyword evidence="6 15" id="KW-0808">Transferase</keyword>
<evidence type="ECO:0000313" key="18">
    <source>
        <dbReference type="Proteomes" id="UP000249375"/>
    </source>
</evidence>
<dbReference type="FunFam" id="2.40.30.30:FF:000003">
    <property type="entry name" value="Riboflavin biosynthesis protein"/>
    <property type="match status" value="1"/>
</dbReference>
<evidence type="ECO:0000256" key="3">
    <source>
        <dbReference type="ARBA" id="ARBA00005201"/>
    </source>
</evidence>
<name>A0A5P8E7U4_9BACT</name>
<accession>A0A5P8E7U4</accession>
<dbReference type="InterPro" id="IPR015865">
    <property type="entry name" value="Riboflavin_kinase_bac/euk"/>
</dbReference>
<comment type="catalytic activity">
    <reaction evidence="14 15">
        <text>FMN + ATP + H(+) = FAD + diphosphate</text>
        <dbReference type="Rhea" id="RHEA:17237"/>
        <dbReference type="ChEBI" id="CHEBI:15378"/>
        <dbReference type="ChEBI" id="CHEBI:30616"/>
        <dbReference type="ChEBI" id="CHEBI:33019"/>
        <dbReference type="ChEBI" id="CHEBI:57692"/>
        <dbReference type="ChEBI" id="CHEBI:58210"/>
        <dbReference type="EC" id="2.7.7.2"/>
    </reaction>
</comment>
<dbReference type="KEGG" id="alq:C7Y71_007980"/>
<comment type="pathway">
    <text evidence="2 15">Cofactor biosynthesis; FAD biosynthesis; FAD from FMN: step 1/1.</text>
</comment>
<evidence type="ECO:0000256" key="11">
    <source>
        <dbReference type="ARBA" id="ARBA00022840"/>
    </source>
</evidence>
<dbReference type="Pfam" id="PF01687">
    <property type="entry name" value="Flavokinase"/>
    <property type="match status" value="1"/>
</dbReference>
<dbReference type="EC" id="2.7.7.2" evidence="15"/>
<dbReference type="NCBIfam" id="NF004162">
    <property type="entry name" value="PRK05627.1-5"/>
    <property type="match status" value="1"/>
</dbReference>
<evidence type="ECO:0000256" key="5">
    <source>
        <dbReference type="ARBA" id="ARBA00022643"/>
    </source>
</evidence>
<evidence type="ECO:0000256" key="14">
    <source>
        <dbReference type="ARBA" id="ARBA00049494"/>
    </source>
</evidence>
<dbReference type="InterPro" id="IPR023465">
    <property type="entry name" value="Riboflavin_kinase_dom_sf"/>
</dbReference>
<comment type="similarity">
    <text evidence="15">Belongs to the ribF family.</text>
</comment>
<comment type="pathway">
    <text evidence="3 15">Cofactor biosynthesis; FMN biosynthesis; FMN from riboflavin (ATP route): step 1/1.</text>
</comment>
<dbReference type="NCBIfam" id="TIGR00083">
    <property type="entry name" value="ribF"/>
    <property type="match status" value="1"/>
</dbReference>
<dbReference type="InterPro" id="IPR002606">
    <property type="entry name" value="Riboflavin_kinase_bac"/>
</dbReference>
<dbReference type="GO" id="GO:0006747">
    <property type="term" value="P:FAD biosynthetic process"/>
    <property type="evidence" value="ECO:0007669"/>
    <property type="project" value="UniProtKB-UniRule"/>
</dbReference>
<evidence type="ECO:0000256" key="4">
    <source>
        <dbReference type="ARBA" id="ARBA00022630"/>
    </source>
</evidence>
<dbReference type="SUPFAM" id="SSF52374">
    <property type="entry name" value="Nucleotidylyl transferase"/>
    <property type="match status" value="1"/>
</dbReference>
<dbReference type="SUPFAM" id="SSF82114">
    <property type="entry name" value="Riboflavin kinase-like"/>
    <property type="match status" value="1"/>
</dbReference>
<keyword evidence="5 15" id="KW-0288">FMN</keyword>
<dbReference type="EC" id="2.7.1.26" evidence="15"/>
<dbReference type="GO" id="GO:0009231">
    <property type="term" value="P:riboflavin biosynthetic process"/>
    <property type="evidence" value="ECO:0007669"/>
    <property type="project" value="InterPro"/>
</dbReference>
<feature type="domain" description="Riboflavin kinase" evidence="16">
    <location>
        <begin position="174"/>
        <end position="300"/>
    </location>
</feature>
<evidence type="ECO:0000256" key="6">
    <source>
        <dbReference type="ARBA" id="ARBA00022679"/>
    </source>
</evidence>
<dbReference type="UniPathway" id="UPA00277">
    <property type="reaction ID" value="UER00407"/>
</dbReference>
<dbReference type="InterPro" id="IPR023468">
    <property type="entry name" value="Riboflavin_kinase"/>
</dbReference>
<dbReference type="GO" id="GO:0009398">
    <property type="term" value="P:FMN biosynthetic process"/>
    <property type="evidence" value="ECO:0007669"/>
    <property type="project" value="UniProtKB-UniRule"/>
</dbReference>
<dbReference type="CDD" id="cd02064">
    <property type="entry name" value="FAD_synthetase_N"/>
    <property type="match status" value="1"/>
</dbReference>
<dbReference type="Proteomes" id="UP000249375">
    <property type="component" value="Chromosome"/>
</dbReference>
<dbReference type="FunFam" id="3.40.50.620:FF:000021">
    <property type="entry name" value="Riboflavin biosynthesis protein"/>
    <property type="match status" value="1"/>
</dbReference>
<protein>
    <recommendedName>
        <fullName evidence="15">Riboflavin biosynthesis protein</fullName>
    </recommendedName>
    <domain>
        <recommendedName>
            <fullName evidence="15">Riboflavin kinase</fullName>
            <ecNumber evidence="15">2.7.1.26</ecNumber>
        </recommendedName>
        <alternativeName>
            <fullName evidence="15">Flavokinase</fullName>
        </alternativeName>
    </domain>
    <domain>
        <recommendedName>
            <fullName evidence="15">FMN adenylyltransferase</fullName>
            <ecNumber evidence="15">2.7.7.2</ecNumber>
        </recommendedName>
        <alternativeName>
            <fullName evidence="15">FAD pyrophosphorylase</fullName>
        </alternativeName>
        <alternativeName>
            <fullName evidence="15">FAD synthase</fullName>
        </alternativeName>
    </domain>
</protein>
<dbReference type="InterPro" id="IPR014729">
    <property type="entry name" value="Rossmann-like_a/b/a_fold"/>
</dbReference>
<evidence type="ECO:0000256" key="15">
    <source>
        <dbReference type="PIRNR" id="PIRNR004491"/>
    </source>
</evidence>
<comment type="catalytic activity">
    <reaction evidence="13 15">
        <text>riboflavin + ATP = FMN + ADP + H(+)</text>
        <dbReference type="Rhea" id="RHEA:14357"/>
        <dbReference type="ChEBI" id="CHEBI:15378"/>
        <dbReference type="ChEBI" id="CHEBI:30616"/>
        <dbReference type="ChEBI" id="CHEBI:57986"/>
        <dbReference type="ChEBI" id="CHEBI:58210"/>
        <dbReference type="ChEBI" id="CHEBI:456216"/>
        <dbReference type="EC" id="2.7.1.26"/>
    </reaction>
</comment>
<keyword evidence="11 15" id="KW-0067">ATP-binding</keyword>
<dbReference type="GO" id="GO:0003919">
    <property type="term" value="F:FMN adenylyltransferase activity"/>
    <property type="evidence" value="ECO:0007669"/>
    <property type="project" value="UniProtKB-UniRule"/>
</dbReference>
<gene>
    <name evidence="17" type="primary">ribF</name>
    <name evidence="17" type="ORF">C7Y71_007980</name>
</gene>
<reference evidence="17 18" key="1">
    <citation type="submission" date="2018-11" db="EMBL/GenBank/DDBJ databases">
        <authorList>
            <person name="Na S.W."/>
            <person name="Baik M."/>
        </authorList>
    </citation>
    <scope>NUCLEOTIDE SEQUENCE [LARGE SCALE GENOMIC DNA]</scope>
    <source>
        <strain evidence="17 18">E39</strain>
    </source>
</reference>
<dbReference type="PANTHER" id="PTHR22749">
    <property type="entry name" value="RIBOFLAVIN KINASE/FMN ADENYLYLTRANSFERASE"/>
    <property type="match status" value="1"/>
</dbReference>
<dbReference type="OrthoDB" id="9803667at2"/>
<dbReference type="PANTHER" id="PTHR22749:SF6">
    <property type="entry name" value="RIBOFLAVIN KINASE"/>
    <property type="match status" value="1"/>
</dbReference>
<dbReference type="RefSeq" id="WP_111898029.1">
    <property type="nucleotide sequence ID" value="NZ_CP033459.1"/>
</dbReference>
<keyword evidence="9 15" id="KW-0418">Kinase</keyword>
<dbReference type="SMART" id="SM00904">
    <property type="entry name" value="Flavokinase"/>
    <property type="match status" value="1"/>
</dbReference>
<dbReference type="InterPro" id="IPR015864">
    <property type="entry name" value="FAD_synthase"/>
</dbReference>
<evidence type="ECO:0000256" key="12">
    <source>
        <dbReference type="ARBA" id="ARBA00023268"/>
    </source>
</evidence>
<evidence type="ECO:0000256" key="10">
    <source>
        <dbReference type="ARBA" id="ARBA00022827"/>
    </source>
</evidence>
<evidence type="ECO:0000256" key="13">
    <source>
        <dbReference type="ARBA" id="ARBA00047880"/>
    </source>
</evidence>
<dbReference type="GO" id="GO:0008531">
    <property type="term" value="F:riboflavin kinase activity"/>
    <property type="evidence" value="ECO:0007669"/>
    <property type="project" value="UniProtKB-UniRule"/>
</dbReference>
<dbReference type="PIRSF" id="PIRSF004491">
    <property type="entry name" value="FAD_Synth"/>
    <property type="match status" value="1"/>
</dbReference>
<sequence>MQINDSRYAATIGFFDGVHCGHRYLLEQLRVVASARGLKTMAVTFREHPRQTLHNDYQPQLLTTLEERIDLLKASHVDEVKILDFTEEFAKMTSREFMTDILHKTLGVDCLLIGYDHHFGSDTENGFDHYLAVGQEVGIEVELAKPFYCGTDNISSSFIRRLLAEGDVECAELLLHRHYCLCGTVVEGHKVGRSMGFPTANLRPNDSRKVIPQDGAYAVDVIWKEKTYRGVLNIGRRPTLANGNDRSIEVFILDFNADIYGEILQVEFLKRLRGEKRFDSLEELKKQIVEDAAVAREVKRFIY</sequence>